<name>A0A9X7VXA8_9BACL</name>
<dbReference type="InterPro" id="IPR010368">
    <property type="entry name" value="Com_YlbF"/>
</dbReference>
<dbReference type="Pfam" id="PF06133">
    <property type="entry name" value="Com_YlbF"/>
    <property type="match status" value="1"/>
</dbReference>
<reference evidence="1 2" key="1">
    <citation type="submission" date="2021-02" db="EMBL/GenBank/DDBJ databases">
        <title>Alicyclobacillus curvatus sp. nov. and Alicyclobacillus mengziensis sp. nov., two acidophilic bacteria isolated from acid mine drainage.</title>
        <authorList>
            <person name="Huang Y."/>
        </authorList>
    </citation>
    <scope>NUCLEOTIDE SEQUENCE [LARGE SCALE GENOMIC DNA]</scope>
    <source>
        <strain evidence="1 2">S30H14</strain>
    </source>
</reference>
<organism evidence="1 2">
    <name type="scientific">Alicyclobacillus mengziensis</name>
    <dbReference type="NCBI Taxonomy" id="2931921"/>
    <lineage>
        <taxon>Bacteria</taxon>
        <taxon>Bacillati</taxon>
        <taxon>Bacillota</taxon>
        <taxon>Bacilli</taxon>
        <taxon>Bacillales</taxon>
        <taxon>Alicyclobacillaceae</taxon>
        <taxon>Alicyclobacillus</taxon>
    </lineage>
</organism>
<dbReference type="EMBL" id="CP071182">
    <property type="protein sequence ID" value="QSO46796.1"/>
    <property type="molecule type" value="Genomic_DNA"/>
</dbReference>
<evidence type="ECO:0000313" key="2">
    <source>
        <dbReference type="Proteomes" id="UP000663505"/>
    </source>
</evidence>
<accession>A0A9X7VXA8</accession>
<dbReference type="Gene3D" id="1.20.1500.10">
    <property type="entry name" value="YheA/YmcA-like"/>
    <property type="match status" value="1"/>
</dbReference>
<proteinExistence type="predicted"/>
<evidence type="ECO:0000313" key="1">
    <source>
        <dbReference type="EMBL" id="QSO46796.1"/>
    </source>
</evidence>
<dbReference type="RefSeq" id="WP_206656158.1">
    <property type="nucleotide sequence ID" value="NZ_CP071182.1"/>
</dbReference>
<protein>
    <submittedName>
        <fullName evidence="1">YlbF family regulator</fullName>
    </submittedName>
</protein>
<sequence length="132" mass="15631">MNPYDKAYELADSLRSSSQYTEMKQVRQRIEREPGTLQMLQDFRKRQWDIQSRQWMGQTVSLTEQEQFERLTEVVARNSNVSKYLELESYFQRLLMDVNEIVGRVISEVSYEIPLPDPDVESDVESDVDSQE</sequence>
<dbReference type="AlphaFoldDB" id="A0A9X7VXA8"/>
<dbReference type="InterPro" id="IPR023378">
    <property type="entry name" value="YheA/YmcA-like_dom_sf"/>
</dbReference>
<gene>
    <name evidence="1" type="ORF">JZ786_20540</name>
</gene>
<dbReference type="KEGG" id="afx:JZ786_20540"/>
<keyword evidence="2" id="KW-1185">Reference proteome</keyword>
<dbReference type="SUPFAM" id="SSF158622">
    <property type="entry name" value="YheA/YmcA-like"/>
    <property type="match status" value="1"/>
</dbReference>
<dbReference type="Proteomes" id="UP000663505">
    <property type="component" value="Chromosome"/>
</dbReference>